<dbReference type="InterPro" id="IPR003959">
    <property type="entry name" value="ATPase_AAA_core"/>
</dbReference>
<dbReference type="InterPro" id="IPR051396">
    <property type="entry name" value="Bact_Antivir_Def_Nuclease"/>
</dbReference>
<comment type="caution">
    <text evidence="3">The sequence shown here is derived from an EMBL/GenBank/DDBJ whole genome shotgun (WGS) entry which is preliminary data.</text>
</comment>
<dbReference type="InterPro" id="IPR041685">
    <property type="entry name" value="AAA_GajA/Old/RecF-like"/>
</dbReference>
<evidence type="ECO:0008006" key="5">
    <source>
        <dbReference type="Google" id="ProtNLM"/>
    </source>
</evidence>
<gene>
    <name evidence="3" type="ORF">BST27_29495</name>
</gene>
<dbReference type="EMBL" id="MVHT01000162">
    <property type="protein sequence ID" value="ORA91519.1"/>
    <property type="molecule type" value="Genomic_DNA"/>
</dbReference>
<dbReference type="GO" id="GO:0016887">
    <property type="term" value="F:ATP hydrolysis activity"/>
    <property type="evidence" value="ECO:0007669"/>
    <property type="project" value="InterPro"/>
</dbReference>
<dbReference type="Pfam" id="PF13304">
    <property type="entry name" value="AAA_21"/>
    <property type="match status" value="1"/>
</dbReference>
<dbReference type="SUPFAM" id="SSF52540">
    <property type="entry name" value="P-loop containing nucleoside triphosphate hydrolases"/>
    <property type="match status" value="1"/>
</dbReference>
<keyword evidence="4" id="KW-1185">Reference proteome</keyword>
<evidence type="ECO:0000313" key="3">
    <source>
        <dbReference type="EMBL" id="ORA91519.1"/>
    </source>
</evidence>
<dbReference type="CDD" id="cd00267">
    <property type="entry name" value="ABC_ATPase"/>
    <property type="match status" value="1"/>
</dbReference>
<dbReference type="GO" id="GO:0005524">
    <property type="term" value="F:ATP binding"/>
    <property type="evidence" value="ECO:0007669"/>
    <property type="project" value="InterPro"/>
</dbReference>
<protein>
    <recommendedName>
        <fullName evidence="5">ATPase AAA-type core domain-containing protein</fullName>
    </recommendedName>
</protein>
<accession>A0A1E3S1M4</accession>
<feature type="domain" description="Endonuclease GajA/Old nuclease/RecF-like AAA" evidence="1">
    <location>
        <begin position="1"/>
        <end position="46"/>
    </location>
</feature>
<dbReference type="STRING" id="28445.BHQ20_29075"/>
<dbReference type="RefSeq" id="WP_069422601.1">
    <property type="nucleotide sequence ID" value="NZ_CBCRZH010000164.1"/>
</dbReference>
<dbReference type="PANTHER" id="PTHR43581:SF2">
    <property type="entry name" value="EXCINUCLEASE ATPASE SUBUNIT"/>
    <property type="match status" value="1"/>
</dbReference>
<evidence type="ECO:0000259" key="2">
    <source>
        <dbReference type="Pfam" id="PF13304"/>
    </source>
</evidence>
<organism evidence="3 4">
    <name type="scientific">Mycobacterium intermedium</name>
    <dbReference type="NCBI Taxonomy" id="28445"/>
    <lineage>
        <taxon>Bacteria</taxon>
        <taxon>Bacillati</taxon>
        <taxon>Actinomycetota</taxon>
        <taxon>Actinomycetes</taxon>
        <taxon>Mycobacteriales</taxon>
        <taxon>Mycobacteriaceae</taxon>
        <taxon>Mycobacterium</taxon>
        <taxon>Mycobacterium simiae complex</taxon>
    </lineage>
</organism>
<evidence type="ECO:0000259" key="1">
    <source>
        <dbReference type="Pfam" id="PF13175"/>
    </source>
</evidence>
<name>A0A1E3S1M4_MYCIE</name>
<evidence type="ECO:0000313" key="4">
    <source>
        <dbReference type="Proteomes" id="UP000192739"/>
    </source>
</evidence>
<sequence>MRLSKVLICGYRSLPDLQFEAAPFTVLFGKNNAGKTNLLEAIYGVIASHDPMGNSSGRVLRDGTAPHGAIYVDLEPGLAFDDTVLAATPEWAPVPQGVLRFRELPPGQVCFARADRVSELWFTDVGDYFEQRELPGLILNYEVDDDGEPGIYEIDQQARSSDGPRLGALFLGWEFGDIDHWVTSAMDRLSAVPDRMHGTGGGFAYRYIPGRRGCLELVDGAESSGQWQVRPEVHARLDQLANLATDLLPDFLDGAIRAKFQVPTGWHDSPRVRIEYEERDSGNRRSLQDFGRGASRWLAIAVQVALQIMESDWVTSKLPVSMEKAFSGQVLLVDEPEAHLHPSAVASIVRWCQRMVKCGFQIVAASHHEEFLRASGSDIRFVKVSRGITTSTDATGKLHRHVHTRTRTVLSTATAVLQELAAEVGMHPAAAFALHRAILFVEGPLDEAVLDEYAGSRFDAAGVVMIPIHGTKNLEGLIDGEFTTRLGIKAGVLTDNTQTATIWDRSNRKRSSEEIKIVRLINRFQEQGLPPPDLFGVPEDDLLFALPTAAVRDYLNGPFPDWQELREECRAAQGLGPSDSADWKSYAHTHYGLPLTTASGVRKIVRYLDLAGTEMPSIQAVVEDIIAWAMST</sequence>
<dbReference type="PANTHER" id="PTHR43581">
    <property type="entry name" value="ATP/GTP PHOSPHATASE"/>
    <property type="match status" value="1"/>
</dbReference>
<dbReference type="Gene3D" id="3.40.50.300">
    <property type="entry name" value="P-loop containing nucleotide triphosphate hydrolases"/>
    <property type="match status" value="2"/>
</dbReference>
<feature type="domain" description="ATPase AAA-type core" evidence="2">
    <location>
        <begin position="240"/>
        <end position="372"/>
    </location>
</feature>
<dbReference type="InterPro" id="IPR027417">
    <property type="entry name" value="P-loop_NTPase"/>
</dbReference>
<dbReference type="OrthoDB" id="3237462at2"/>
<dbReference type="Pfam" id="PF13175">
    <property type="entry name" value="AAA_15"/>
    <property type="match status" value="1"/>
</dbReference>
<reference evidence="3 4" key="1">
    <citation type="submission" date="2017-02" db="EMBL/GenBank/DDBJ databases">
        <title>The new phylogeny of genus Mycobacterium.</title>
        <authorList>
            <person name="Tortoli E."/>
            <person name="Trovato A."/>
            <person name="Cirillo D.M."/>
        </authorList>
    </citation>
    <scope>NUCLEOTIDE SEQUENCE [LARGE SCALE GENOMIC DNA]</scope>
    <source>
        <strain evidence="3 4">DSM 44049</strain>
    </source>
</reference>
<proteinExistence type="predicted"/>
<dbReference type="Proteomes" id="UP000192739">
    <property type="component" value="Unassembled WGS sequence"/>
</dbReference>
<dbReference type="AlphaFoldDB" id="A0A1E3S1M4"/>